<proteinExistence type="predicted"/>
<organism evidence="1">
    <name type="scientific">uncultured bacterium</name>
    <name type="common">gcode 4</name>
    <dbReference type="NCBI Taxonomy" id="1234023"/>
    <lineage>
        <taxon>Bacteria</taxon>
        <taxon>environmental samples</taxon>
    </lineage>
</organism>
<name>K2F5U0_9BACT</name>
<gene>
    <name evidence="1" type="ORF">ACD_4C00287G0001</name>
</gene>
<sequence length="137" mass="16515">MKKVCIVENENWEQEMYKNILECNFPGNIEIIRLWTLKSINEILDNENFLKNWDLLVINCRDKLCTMSFVFLDILSNIKRRFSWKILLISTNEQIRKKVIEVLWISNEISIMNKIHRVIDKPHFWPIIASDMLKNSF</sequence>
<dbReference type="AlphaFoldDB" id="K2F5U0"/>
<protein>
    <submittedName>
        <fullName evidence="1">Uncharacterized protein</fullName>
    </submittedName>
</protein>
<accession>K2F5U0</accession>
<reference evidence="1" key="1">
    <citation type="journal article" date="2012" name="Science">
        <title>Fermentation, hydrogen, and sulfur metabolism in multiple uncultivated bacterial phyla.</title>
        <authorList>
            <person name="Wrighton K.C."/>
            <person name="Thomas B.C."/>
            <person name="Sharon I."/>
            <person name="Miller C.S."/>
            <person name="Castelle C.J."/>
            <person name="VerBerkmoes N.C."/>
            <person name="Wilkins M.J."/>
            <person name="Hettich R.L."/>
            <person name="Lipton M.S."/>
            <person name="Williams K.H."/>
            <person name="Long P.E."/>
            <person name="Banfield J.F."/>
        </authorList>
    </citation>
    <scope>NUCLEOTIDE SEQUENCE [LARGE SCALE GENOMIC DNA]</scope>
</reference>
<evidence type="ECO:0000313" key="1">
    <source>
        <dbReference type="EMBL" id="EKE26446.1"/>
    </source>
</evidence>
<comment type="caution">
    <text evidence="1">The sequence shown here is derived from an EMBL/GenBank/DDBJ whole genome shotgun (WGS) entry which is preliminary data.</text>
</comment>
<dbReference type="EMBL" id="AMFJ01000803">
    <property type="protein sequence ID" value="EKE26446.1"/>
    <property type="molecule type" value="Genomic_DNA"/>
</dbReference>